<dbReference type="InterPro" id="IPR029058">
    <property type="entry name" value="AB_hydrolase_fold"/>
</dbReference>
<dbReference type="SUPFAM" id="SSF53474">
    <property type="entry name" value="alpha/beta-Hydrolases"/>
    <property type="match status" value="1"/>
</dbReference>
<dbReference type="PROSITE" id="PS00941">
    <property type="entry name" value="CARBOXYLESTERASE_B_2"/>
    <property type="match status" value="1"/>
</dbReference>
<evidence type="ECO:0000313" key="3">
    <source>
        <dbReference type="Proteomes" id="UP000245946"/>
    </source>
</evidence>
<dbReference type="AlphaFoldDB" id="A0A316Z907"/>
<dbReference type="Proteomes" id="UP000245946">
    <property type="component" value="Unassembled WGS sequence"/>
</dbReference>
<sequence>MSGILSLPQGRIAPRRLDLAAFSSRPDADCHAGAVHAYLGVPFAQPPLGALRWRAPQGPSPSWEGVRQSSFAPDPAQLDGLGTAAWPHREGLRHSEDCLYLNVWVPQRVPHQGGKRPILFAIYGGSFVSGGASMAMHDGARLAHESNCIVVGCNYRLGVFGFLGSRALAAEAEGAGCGNYAMHDCIAALQWVQANAEYLGGDGENVTLFGQSAGSIMQHYLLLSPATPAALFQRVILQSGVVTTVMPRTLPSVQATFDALLPQDGPDDDASRLAKLRAMDATQLLHAAAALPAARPRTEYEVNEAEGRPLDRAGSQDVRMAPSSLWGPVWDGVAVSKDFERLSKAVIPAAGEARKNGQGGIMLGYAIDEGTLFCPLIQTKEQVDAHIARFNPTLQPALRKTYGADSVTDEVAWAVCSDYTGSALFQAPVRAAMGALVSKQAPPAYGYVFAHAPSKDLLRSWAKNSYGFELLGKMSALHCADLPYLWGGDGTERHIWVSGDAYGVAWDAPAATEQPALDETQQEGRGFTPGQFLRVRLSSDLALAATLSLTCPFSLLPTRS</sequence>
<keyword evidence="3" id="KW-1185">Reference proteome</keyword>
<organism evidence="2 3">
    <name type="scientific">Tilletiopsis washingtonensis</name>
    <dbReference type="NCBI Taxonomy" id="58919"/>
    <lineage>
        <taxon>Eukaryota</taxon>
        <taxon>Fungi</taxon>
        <taxon>Dikarya</taxon>
        <taxon>Basidiomycota</taxon>
        <taxon>Ustilaginomycotina</taxon>
        <taxon>Exobasidiomycetes</taxon>
        <taxon>Entylomatales</taxon>
        <taxon>Entylomatales incertae sedis</taxon>
        <taxon>Tilletiopsis</taxon>
    </lineage>
</organism>
<reference evidence="2 3" key="1">
    <citation type="journal article" date="2018" name="Mol. Biol. Evol.">
        <title>Broad Genomic Sampling Reveals a Smut Pathogenic Ancestry of the Fungal Clade Ustilaginomycotina.</title>
        <authorList>
            <person name="Kijpornyongpan T."/>
            <person name="Mondo S.J."/>
            <person name="Barry K."/>
            <person name="Sandor L."/>
            <person name="Lee J."/>
            <person name="Lipzen A."/>
            <person name="Pangilinan J."/>
            <person name="LaButti K."/>
            <person name="Hainaut M."/>
            <person name="Henrissat B."/>
            <person name="Grigoriev I.V."/>
            <person name="Spatafora J.W."/>
            <person name="Aime M.C."/>
        </authorList>
    </citation>
    <scope>NUCLEOTIDE SEQUENCE [LARGE SCALE GENOMIC DNA]</scope>
    <source>
        <strain evidence="2 3">MCA 4186</strain>
    </source>
</reference>
<evidence type="ECO:0000313" key="2">
    <source>
        <dbReference type="EMBL" id="PWN98267.1"/>
    </source>
</evidence>
<dbReference type="InterPro" id="IPR050309">
    <property type="entry name" value="Type-B_Carboxylest/Lipase"/>
</dbReference>
<protein>
    <submittedName>
        <fullName evidence="2">Alpha/beta-hydrolase</fullName>
    </submittedName>
</protein>
<proteinExistence type="predicted"/>
<keyword evidence="2" id="KW-0378">Hydrolase</keyword>
<dbReference type="STRING" id="58919.A0A316Z907"/>
<gene>
    <name evidence="2" type="ORF">FA09DRAFT_23422</name>
</gene>
<dbReference type="PANTHER" id="PTHR11559">
    <property type="entry name" value="CARBOXYLESTERASE"/>
    <property type="match status" value="1"/>
</dbReference>
<evidence type="ECO:0000259" key="1">
    <source>
        <dbReference type="Pfam" id="PF00135"/>
    </source>
</evidence>
<dbReference type="GeneID" id="37267160"/>
<dbReference type="RefSeq" id="XP_025598546.1">
    <property type="nucleotide sequence ID" value="XM_025739614.1"/>
</dbReference>
<dbReference type="OrthoDB" id="408631at2759"/>
<dbReference type="InterPro" id="IPR019819">
    <property type="entry name" value="Carboxylesterase_B_CS"/>
</dbReference>
<feature type="domain" description="Carboxylesterase type B" evidence="1">
    <location>
        <begin position="34"/>
        <end position="488"/>
    </location>
</feature>
<dbReference type="InterPro" id="IPR002018">
    <property type="entry name" value="CarbesteraseB"/>
</dbReference>
<dbReference type="GO" id="GO:0016787">
    <property type="term" value="F:hydrolase activity"/>
    <property type="evidence" value="ECO:0007669"/>
    <property type="project" value="UniProtKB-KW"/>
</dbReference>
<name>A0A316Z907_9BASI</name>
<dbReference type="Pfam" id="PF00135">
    <property type="entry name" value="COesterase"/>
    <property type="match status" value="1"/>
</dbReference>
<dbReference type="EMBL" id="KZ819292">
    <property type="protein sequence ID" value="PWN98267.1"/>
    <property type="molecule type" value="Genomic_DNA"/>
</dbReference>
<dbReference type="Gene3D" id="3.40.50.1820">
    <property type="entry name" value="alpha/beta hydrolase"/>
    <property type="match status" value="1"/>
</dbReference>
<accession>A0A316Z907</accession>